<dbReference type="RefSeq" id="WP_237601751.1">
    <property type="nucleotide sequence ID" value="NZ_JAIRBA010000003.1"/>
</dbReference>
<dbReference type="AlphaFoldDB" id="A0A9X1U8Y8"/>
<dbReference type="InterPro" id="IPR032675">
    <property type="entry name" value="LRR_dom_sf"/>
</dbReference>
<keyword evidence="4" id="KW-1185">Reference proteome</keyword>
<dbReference type="InterPro" id="IPR026444">
    <property type="entry name" value="Secre_tail"/>
</dbReference>
<evidence type="ECO:0000313" key="4">
    <source>
        <dbReference type="Proteomes" id="UP001139461"/>
    </source>
</evidence>
<evidence type="ECO:0000313" key="3">
    <source>
        <dbReference type="EMBL" id="MCG2417936.1"/>
    </source>
</evidence>
<gene>
    <name evidence="3" type="ORF">K8089_02800</name>
</gene>
<feature type="non-terminal residue" evidence="3">
    <location>
        <position position="1"/>
    </location>
</feature>
<keyword evidence="1" id="KW-0732">Signal</keyword>
<dbReference type="SUPFAM" id="SSF52058">
    <property type="entry name" value="L domain-like"/>
    <property type="match status" value="1"/>
</dbReference>
<comment type="caution">
    <text evidence="3">The sequence shown here is derived from an EMBL/GenBank/DDBJ whole genome shotgun (WGS) entry which is preliminary data.</text>
</comment>
<dbReference type="EMBL" id="JAIRBA010000003">
    <property type="protein sequence ID" value="MCG2417936.1"/>
    <property type="molecule type" value="Genomic_DNA"/>
</dbReference>
<reference evidence="3" key="1">
    <citation type="submission" date="2021-09" db="EMBL/GenBank/DDBJ databases">
        <title>Genome of Aequorivita sp. strain F47161.</title>
        <authorList>
            <person name="Wang Y."/>
        </authorList>
    </citation>
    <scope>NUCLEOTIDE SEQUENCE</scope>
    <source>
        <strain evidence="3">F47161</strain>
    </source>
</reference>
<name>A0A9X1U8Y8_9FLAO</name>
<evidence type="ECO:0000256" key="1">
    <source>
        <dbReference type="ARBA" id="ARBA00022729"/>
    </source>
</evidence>
<accession>A0A9X1U8Y8</accession>
<proteinExistence type="predicted"/>
<dbReference type="Gene3D" id="3.80.10.10">
    <property type="entry name" value="Ribonuclease Inhibitor"/>
    <property type="match status" value="1"/>
</dbReference>
<dbReference type="Pfam" id="PF18962">
    <property type="entry name" value="Por_Secre_tail"/>
    <property type="match status" value="1"/>
</dbReference>
<dbReference type="NCBIfam" id="TIGR04183">
    <property type="entry name" value="Por_Secre_tail"/>
    <property type="match status" value="1"/>
</dbReference>
<organism evidence="3 4">
    <name type="scientific">Aequorivita vitellina</name>
    <dbReference type="NCBI Taxonomy" id="2874475"/>
    <lineage>
        <taxon>Bacteria</taxon>
        <taxon>Pseudomonadati</taxon>
        <taxon>Bacteroidota</taxon>
        <taxon>Flavobacteriia</taxon>
        <taxon>Flavobacteriales</taxon>
        <taxon>Flavobacteriaceae</taxon>
        <taxon>Aequorivita</taxon>
    </lineage>
</organism>
<feature type="domain" description="Secretion system C-terminal sorting" evidence="2">
    <location>
        <begin position="167"/>
        <end position="241"/>
    </location>
</feature>
<dbReference type="Proteomes" id="UP001139461">
    <property type="component" value="Unassembled WGS sequence"/>
</dbReference>
<protein>
    <submittedName>
        <fullName evidence="3">T9SS type A sorting domain-containing protein</fullName>
    </submittedName>
</protein>
<sequence length="242" mass="26746">NLEFLYCDENFLTELDISQNPNLIEVYCDWNLLTSLDISQNPDLYLLWADHNVISGFFDTTQNIELNFFTCLYNNITGFDLSQNINLETFGAASNPIEELDVRNGNNAIMQTFDVTDSSGLKCILVDDASATYLGDWLKDPGTTFVNNQAECDALGVADAMLQDFTMYPNPATNTVILNLPNQGFDGLIVTVANNLGQVLEQKEPLVNTTVIPLDVSGYAAGIYFVTLKAGNDITTKKLVVR</sequence>
<evidence type="ECO:0000259" key="2">
    <source>
        <dbReference type="Pfam" id="PF18962"/>
    </source>
</evidence>